<evidence type="ECO:0000256" key="1">
    <source>
        <dbReference type="ARBA" id="ARBA00006817"/>
    </source>
</evidence>
<dbReference type="RefSeq" id="WP_200805115.1">
    <property type="nucleotide sequence ID" value="NZ_FUYN01000006.1"/>
</dbReference>
<dbReference type="Gene3D" id="3.30.530.20">
    <property type="match status" value="2"/>
</dbReference>
<sequence length="288" mass="33530">MNQVKYSIIINARPEVVWETITDPRKYEEWTYIFSEGSFFDGGWNQGDSIRFLTINSNNKLEGMISEIAESKYPTYISIRHLGFIMDGVEDTTRKESEHAYENYTLELINEDQTKFTVDMDIEEEYIEMFEDVWPKAMEKVKEISEDAKSKPMKITIRTRISRPIQTVWEGFTKSEHVTKWNHASDDWYCPQAVNNLVEGGGFDYTMASIDGKVSFHFEGKYTKIIPHEQICYVLDDDREIVVNFSIIDGGVAIEETFDAEGTHTLLQQRQGWQAILDNFAKYTEQNL</sequence>
<dbReference type="EMBL" id="FUYN01000006">
    <property type="protein sequence ID" value="SKB64686.1"/>
    <property type="molecule type" value="Genomic_DNA"/>
</dbReference>
<dbReference type="Pfam" id="PF08327">
    <property type="entry name" value="AHSA1"/>
    <property type="match status" value="1"/>
</dbReference>
<gene>
    <name evidence="3" type="ORF">SAMN02745120_2482</name>
</gene>
<accession>A0A1T5CZB4</accession>
<keyword evidence="4" id="KW-1185">Reference proteome</keyword>
<evidence type="ECO:0000313" key="3">
    <source>
        <dbReference type="EMBL" id="SKB64686.1"/>
    </source>
</evidence>
<proteinExistence type="inferred from homology"/>
<dbReference type="AlphaFoldDB" id="A0A1T5CZB4"/>
<dbReference type="SUPFAM" id="SSF55961">
    <property type="entry name" value="Bet v1-like"/>
    <property type="match status" value="2"/>
</dbReference>
<dbReference type="CDD" id="cd07812">
    <property type="entry name" value="SRPBCC"/>
    <property type="match status" value="1"/>
</dbReference>
<protein>
    <submittedName>
        <fullName evidence="3">Uncharacterized conserved protein YndB, AHSA1/START domain</fullName>
    </submittedName>
</protein>
<organism evidence="3 4">
    <name type="scientific">Acetoanaerobium noterae</name>
    <dbReference type="NCBI Taxonomy" id="745369"/>
    <lineage>
        <taxon>Bacteria</taxon>
        <taxon>Bacillati</taxon>
        <taxon>Bacillota</taxon>
        <taxon>Clostridia</taxon>
        <taxon>Peptostreptococcales</taxon>
        <taxon>Filifactoraceae</taxon>
        <taxon>Acetoanaerobium</taxon>
    </lineage>
</organism>
<feature type="domain" description="Activator of Hsp90 ATPase homologue 1/2-like C-terminal" evidence="2">
    <location>
        <begin position="164"/>
        <end position="284"/>
    </location>
</feature>
<dbReference type="InterPro" id="IPR023393">
    <property type="entry name" value="START-like_dom_sf"/>
</dbReference>
<evidence type="ECO:0000313" key="4">
    <source>
        <dbReference type="Proteomes" id="UP000243406"/>
    </source>
</evidence>
<name>A0A1T5CZB4_9FIRM</name>
<evidence type="ECO:0000259" key="2">
    <source>
        <dbReference type="Pfam" id="PF08327"/>
    </source>
</evidence>
<dbReference type="InterPro" id="IPR013538">
    <property type="entry name" value="ASHA1/2-like_C"/>
</dbReference>
<dbReference type="Proteomes" id="UP000243406">
    <property type="component" value="Unassembled WGS sequence"/>
</dbReference>
<reference evidence="4" key="1">
    <citation type="submission" date="2017-02" db="EMBL/GenBank/DDBJ databases">
        <authorList>
            <person name="Varghese N."/>
            <person name="Submissions S."/>
        </authorList>
    </citation>
    <scope>NUCLEOTIDE SEQUENCE [LARGE SCALE GENOMIC DNA]</scope>
    <source>
        <strain evidence="4">ATCC 35199</strain>
    </source>
</reference>
<comment type="similarity">
    <text evidence="1">Belongs to the AHA1 family.</text>
</comment>